<dbReference type="Pfam" id="PF00249">
    <property type="entry name" value="Myb_DNA-binding"/>
    <property type="match status" value="2"/>
</dbReference>
<protein>
    <recommendedName>
        <fullName evidence="6">Myb-like DNA-binding domain-containing protein</fullName>
    </recommendedName>
</protein>
<proteinExistence type="predicted"/>
<dbReference type="PANTHER" id="PTHR45614:SF199">
    <property type="entry name" value="MYB-LIKE TRANSCRIPTION FACTOR (EUROFUNG)-RELATED"/>
    <property type="match status" value="1"/>
</dbReference>
<dbReference type="GO" id="GO:0000981">
    <property type="term" value="F:DNA-binding transcription factor activity, RNA polymerase II-specific"/>
    <property type="evidence" value="ECO:0007669"/>
    <property type="project" value="TreeGrafter"/>
</dbReference>
<keyword evidence="5" id="KW-1185">Reference proteome</keyword>
<dbReference type="GO" id="GO:0000978">
    <property type="term" value="F:RNA polymerase II cis-regulatory region sequence-specific DNA binding"/>
    <property type="evidence" value="ECO:0007669"/>
    <property type="project" value="TreeGrafter"/>
</dbReference>
<feature type="region of interest" description="Disordered" evidence="1">
    <location>
        <begin position="183"/>
        <end position="203"/>
    </location>
</feature>
<evidence type="ECO:0008006" key="6">
    <source>
        <dbReference type="Google" id="ProtNLM"/>
    </source>
</evidence>
<evidence type="ECO:0000259" key="3">
    <source>
        <dbReference type="PROSITE" id="PS51294"/>
    </source>
</evidence>
<evidence type="ECO:0000256" key="1">
    <source>
        <dbReference type="SAM" id="MobiDB-lite"/>
    </source>
</evidence>
<dbReference type="GO" id="GO:0005634">
    <property type="term" value="C:nucleus"/>
    <property type="evidence" value="ECO:0007669"/>
    <property type="project" value="TreeGrafter"/>
</dbReference>
<feature type="region of interest" description="Disordered" evidence="1">
    <location>
        <begin position="116"/>
        <end position="166"/>
    </location>
</feature>
<dbReference type="InterPro" id="IPR009057">
    <property type="entry name" value="Homeodomain-like_sf"/>
</dbReference>
<dbReference type="PROSITE" id="PS51294">
    <property type="entry name" value="HTH_MYB"/>
    <property type="match status" value="2"/>
</dbReference>
<sequence>MVEQLSGGTVKGPWTPEEDRRLCEAVAKYKTNWVKIAAFVGSRCGDQCSSHWRQALNPSINYCDWTKEEDEQLLQAVRHHGTNWSTIATFHTPERTTLALKNRYWKLRALLTKSREQAATQSRSSADDESEDDDAEEDDDDDVEEEVIGVHPDPYVQSVGKCSDRTSRPALCYPSDPVKFPHAWNEPAHGKNAAQSETQSPLVTPKSWLGGLVDDQPLEDGGGTQLYCHGDMFDITSSNGEAMSLDFGMLDGTMAIGAEPAHAGNALGEALERSGPDSPKLGPITPQSMSNKSEPMPIDPDLEKIGTGPGLRQVSISLACTTGELSHVMSLIAGTGLNLSIKIDSSHR</sequence>
<evidence type="ECO:0000313" key="4">
    <source>
        <dbReference type="EMBL" id="KAK8115342.1"/>
    </source>
</evidence>
<dbReference type="GO" id="GO:0045944">
    <property type="term" value="P:positive regulation of transcription by RNA polymerase II"/>
    <property type="evidence" value="ECO:0007669"/>
    <property type="project" value="TreeGrafter"/>
</dbReference>
<dbReference type="CDD" id="cd00167">
    <property type="entry name" value="SANT"/>
    <property type="match status" value="2"/>
</dbReference>
<dbReference type="PROSITE" id="PS50090">
    <property type="entry name" value="MYB_LIKE"/>
    <property type="match status" value="2"/>
</dbReference>
<dbReference type="InterPro" id="IPR001005">
    <property type="entry name" value="SANT/Myb"/>
</dbReference>
<evidence type="ECO:0000313" key="5">
    <source>
        <dbReference type="Proteomes" id="UP001392437"/>
    </source>
</evidence>
<feature type="domain" description="Myb-like" evidence="2">
    <location>
        <begin position="57"/>
        <end position="108"/>
    </location>
</feature>
<reference evidence="4 5" key="1">
    <citation type="submission" date="2023-01" db="EMBL/GenBank/DDBJ databases">
        <title>Analysis of 21 Apiospora genomes using comparative genomics revels a genus with tremendous synthesis potential of carbohydrate active enzymes and secondary metabolites.</title>
        <authorList>
            <person name="Sorensen T."/>
        </authorList>
    </citation>
    <scope>NUCLEOTIDE SEQUENCE [LARGE SCALE GENOMIC DNA]</scope>
    <source>
        <strain evidence="4 5">CBS 117206</strain>
    </source>
</reference>
<dbReference type="InterPro" id="IPR017930">
    <property type="entry name" value="Myb_dom"/>
</dbReference>
<accession>A0AAW0QY90</accession>
<dbReference type="SMART" id="SM00717">
    <property type="entry name" value="SANT"/>
    <property type="match status" value="2"/>
</dbReference>
<evidence type="ECO:0000259" key="2">
    <source>
        <dbReference type="PROSITE" id="PS50090"/>
    </source>
</evidence>
<dbReference type="InterPro" id="IPR050560">
    <property type="entry name" value="MYB_TF"/>
</dbReference>
<dbReference type="Proteomes" id="UP001392437">
    <property type="component" value="Unassembled WGS sequence"/>
</dbReference>
<comment type="caution">
    <text evidence="4">The sequence shown here is derived from an EMBL/GenBank/DDBJ whole genome shotgun (WGS) entry which is preliminary data.</text>
</comment>
<name>A0AAW0QY90_9PEZI</name>
<feature type="domain" description="Myb-like" evidence="2">
    <location>
        <begin position="11"/>
        <end position="56"/>
    </location>
</feature>
<dbReference type="Gene3D" id="1.10.10.60">
    <property type="entry name" value="Homeodomain-like"/>
    <property type="match status" value="2"/>
</dbReference>
<feature type="domain" description="HTH myb-type" evidence="3">
    <location>
        <begin position="63"/>
        <end position="112"/>
    </location>
</feature>
<dbReference type="GO" id="GO:0000278">
    <property type="term" value="P:mitotic cell cycle"/>
    <property type="evidence" value="ECO:0007669"/>
    <property type="project" value="TreeGrafter"/>
</dbReference>
<feature type="compositionally biased region" description="Acidic residues" evidence="1">
    <location>
        <begin position="127"/>
        <end position="147"/>
    </location>
</feature>
<feature type="region of interest" description="Disordered" evidence="1">
    <location>
        <begin position="271"/>
        <end position="295"/>
    </location>
</feature>
<dbReference type="AlphaFoldDB" id="A0AAW0QY90"/>
<feature type="compositionally biased region" description="Polar residues" evidence="1">
    <location>
        <begin position="193"/>
        <end position="202"/>
    </location>
</feature>
<gene>
    <name evidence="4" type="ORF">PG999_007411</name>
</gene>
<dbReference type="EMBL" id="JAQQWP010000006">
    <property type="protein sequence ID" value="KAK8115342.1"/>
    <property type="molecule type" value="Genomic_DNA"/>
</dbReference>
<dbReference type="PANTHER" id="PTHR45614">
    <property type="entry name" value="MYB PROTEIN-RELATED"/>
    <property type="match status" value="1"/>
</dbReference>
<feature type="domain" description="HTH myb-type" evidence="3">
    <location>
        <begin position="10"/>
        <end position="60"/>
    </location>
</feature>
<dbReference type="SUPFAM" id="SSF46689">
    <property type="entry name" value="Homeodomain-like"/>
    <property type="match status" value="1"/>
</dbReference>
<organism evidence="4 5">
    <name type="scientific">Apiospora kogelbergensis</name>
    <dbReference type="NCBI Taxonomy" id="1337665"/>
    <lineage>
        <taxon>Eukaryota</taxon>
        <taxon>Fungi</taxon>
        <taxon>Dikarya</taxon>
        <taxon>Ascomycota</taxon>
        <taxon>Pezizomycotina</taxon>
        <taxon>Sordariomycetes</taxon>
        <taxon>Xylariomycetidae</taxon>
        <taxon>Amphisphaeriales</taxon>
        <taxon>Apiosporaceae</taxon>
        <taxon>Apiospora</taxon>
    </lineage>
</organism>